<accession>A0A420ZBP2</accession>
<feature type="signal peptide" evidence="2">
    <location>
        <begin position="1"/>
        <end position="27"/>
    </location>
</feature>
<dbReference type="Proteomes" id="UP000281261">
    <property type="component" value="Unassembled WGS sequence"/>
</dbReference>
<gene>
    <name evidence="3" type="ORF">DRH29_04650</name>
</gene>
<sequence>MMQKIHILATLMVVALLASVISSGGCAGEEALPASPPAPTPRTPTPASPAPAPAPPAPAPVSPATPSPPEEPFNPAKPHFFVLSDATDAIPEGAQVVLEHHLTPQEMEKGARMAHLAGVRYGIFVSLHDIEWLEREEFESLLQDAVAIGFDGNPIIGWAGAFYDTNHPLWQQFLVDKMKEAVDAGAEVICTDDHEGNAWFSNRGDYGEVGVFGGYSMQGFRDYLASKYSMDELADFGIDDLETFDYAAYLKEKGYAKEDIHEQILRKLFYHEFNPIDVPLFEDFQAFQNQSMVNFQKRLIAEIKEYGIRTQGR</sequence>
<evidence type="ECO:0000313" key="4">
    <source>
        <dbReference type="Proteomes" id="UP000281261"/>
    </source>
</evidence>
<protein>
    <submittedName>
        <fullName evidence="3">Uncharacterized protein</fullName>
    </submittedName>
</protein>
<evidence type="ECO:0000256" key="1">
    <source>
        <dbReference type="SAM" id="MobiDB-lite"/>
    </source>
</evidence>
<feature type="chain" id="PRO_5019026884" evidence="2">
    <location>
        <begin position="28"/>
        <end position="313"/>
    </location>
</feature>
<evidence type="ECO:0000256" key="2">
    <source>
        <dbReference type="SAM" id="SignalP"/>
    </source>
</evidence>
<keyword evidence="2" id="KW-0732">Signal</keyword>
<feature type="compositionally biased region" description="Pro residues" evidence="1">
    <location>
        <begin position="34"/>
        <end position="72"/>
    </location>
</feature>
<reference evidence="3 4" key="1">
    <citation type="submission" date="2018-06" db="EMBL/GenBank/DDBJ databases">
        <title>Extensive metabolic versatility and redundancy in microbially diverse, dynamic hydrothermal sediments.</title>
        <authorList>
            <person name="Dombrowski N."/>
            <person name="Teske A."/>
            <person name="Baker B.J."/>
        </authorList>
    </citation>
    <scope>NUCLEOTIDE SEQUENCE [LARGE SCALE GENOMIC DNA]</scope>
    <source>
        <strain evidence="3">B79_G16</strain>
    </source>
</reference>
<organism evidence="3 4">
    <name type="scientific">candidate division Kazan bacterium</name>
    <dbReference type="NCBI Taxonomy" id="2202143"/>
    <lineage>
        <taxon>Bacteria</taxon>
        <taxon>Bacteria division Kazan-3B-28</taxon>
    </lineage>
</organism>
<comment type="caution">
    <text evidence="3">The sequence shown here is derived from an EMBL/GenBank/DDBJ whole genome shotgun (WGS) entry which is preliminary data.</text>
</comment>
<dbReference type="EMBL" id="QMNG01000061">
    <property type="protein sequence ID" value="RLC36394.1"/>
    <property type="molecule type" value="Genomic_DNA"/>
</dbReference>
<evidence type="ECO:0000313" key="3">
    <source>
        <dbReference type="EMBL" id="RLC36394.1"/>
    </source>
</evidence>
<name>A0A420ZBP2_UNCK3</name>
<feature type="region of interest" description="Disordered" evidence="1">
    <location>
        <begin position="31"/>
        <end position="78"/>
    </location>
</feature>
<proteinExistence type="predicted"/>
<feature type="non-terminal residue" evidence="3">
    <location>
        <position position="313"/>
    </location>
</feature>
<dbReference type="PROSITE" id="PS51257">
    <property type="entry name" value="PROKAR_LIPOPROTEIN"/>
    <property type="match status" value="1"/>
</dbReference>
<dbReference type="AlphaFoldDB" id="A0A420ZBP2"/>